<evidence type="ECO:0000313" key="4">
    <source>
        <dbReference type="Proteomes" id="UP000192247"/>
    </source>
</evidence>
<evidence type="ECO:0000313" key="3">
    <source>
        <dbReference type="EMBL" id="OQR66320.1"/>
    </source>
</evidence>
<evidence type="ECO:0000259" key="2">
    <source>
        <dbReference type="Pfam" id="PF00109"/>
    </source>
</evidence>
<keyword evidence="4" id="KW-1185">Reference proteome</keyword>
<reference evidence="3 4" key="1">
    <citation type="journal article" date="2017" name="Gigascience">
        <title>Draft genome of the honey bee ectoparasitic mite, Tropilaelaps mercedesae, is shaped by the parasitic life history.</title>
        <authorList>
            <person name="Dong X."/>
            <person name="Armstrong S.D."/>
            <person name="Xia D."/>
            <person name="Makepeace B.L."/>
            <person name="Darby A.C."/>
            <person name="Kadowaki T."/>
        </authorList>
    </citation>
    <scope>NUCLEOTIDE SEQUENCE [LARGE SCALE GENOMIC DNA]</scope>
    <source>
        <strain evidence="3">Wuxi-XJTLU</strain>
    </source>
</reference>
<sequence>MPCQKSVMMANGTGPRPEKPKWQITDDIVLSGISGYFPQADGIEEFQRNLYGGVDMVTNDETRWPRAIHGLPERAGKIKEPVRMQSFNCHLPRLLDREQRTGSKDDFIAKNPFKVFLVS</sequence>
<comment type="caution">
    <text evidence="3">The sequence shown here is derived from an EMBL/GenBank/DDBJ whole genome shotgun (WGS) entry which is preliminary data.</text>
</comment>
<dbReference type="InterPro" id="IPR016039">
    <property type="entry name" value="Thiolase-like"/>
</dbReference>
<dbReference type="STRING" id="418985.A0A1V9WYJ0"/>
<dbReference type="InParanoid" id="A0A1V9WYJ0"/>
<evidence type="ECO:0000256" key="1">
    <source>
        <dbReference type="SAM" id="MobiDB-lite"/>
    </source>
</evidence>
<accession>A0A1V9WYJ0</accession>
<dbReference type="GO" id="GO:0016746">
    <property type="term" value="F:acyltransferase activity"/>
    <property type="evidence" value="ECO:0007669"/>
    <property type="project" value="InterPro"/>
</dbReference>
<organism evidence="3 4">
    <name type="scientific">Tropilaelaps mercedesae</name>
    <dbReference type="NCBI Taxonomy" id="418985"/>
    <lineage>
        <taxon>Eukaryota</taxon>
        <taxon>Metazoa</taxon>
        <taxon>Ecdysozoa</taxon>
        <taxon>Arthropoda</taxon>
        <taxon>Chelicerata</taxon>
        <taxon>Arachnida</taxon>
        <taxon>Acari</taxon>
        <taxon>Parasitiformes</taxon>
        <taxon>Mesostigmata</taxon>
        <taxon>Gamasina</taxon>
        <taxon>Dermanyssoidea</taxon>
        <taxon>Laelapidae</taxon>
        <taxon>Tropilaelaps</taxon>
    </lineage>
</organism>
<dbReference type="Pfam" id="PF00109">
    <property type="entry name" value="ketoacyl-synt"/>
    <property type="match status" value="1"/>
</dbReference>
<feature type="domain" description="Beta-ketoacyl synthase-like N-terminal" evidence="2">
    <location>
        <begin position="26"/>
        <end position="97"/>
    </location>
</feature>
<dbReference type="OrthoDB" id="6538045at2759"/>
<name>A0A1V9WYJ0_9ACAR</name>
<gene>
    <name evidence="3" type="ORF">BIW11_04999</name>
</gene>
<proteinExistence type="predicted"/>
<dbReference type="InterPro" id="IPR014030">
    <property type="entry name" value="Ketoacyl_synth_N"/>
</dbReference>
<dbReference type="EMBL" id="MNPL01032966">
    <property type="protein sequence ID" value="OQR66320.1"/>
    <property type="molecule type" value="Genomic_DNA"/>
</dbReference>
<feature type="region of interest" description="Disordered" evidence="1">
    <location>
        <begin position="1"/>
        <end position="21"/>
    </location>
</feature>
<dbReference type="Gene3D" id="3.40.47.10">
    <property type="match status" value="1"/>
</dbReference>
<protein>
    <submittedName>
        <fullName evidence="3">Fatty acid synthase-like</fullName>
    </submittedName>
</protein>
<dbReference type="Proteomes" id="UP000192247">
    <property type="component" value="Unassembled WGS sequence"/>
</dbReference>
<dbReference type="AlphaFoldDB" id="A0A1V9WYJ0"/>